<proteinExistence type="predicted"/>
<accession>A0A943EPR0</accession>
<sequence length="117" mass="13310">MLVKEIINLLKAREIYLTSKNEYDKNYDKAFASDLMSDALALLKDENDDILFITGLANVQSLRTAEVLDIDTILFVRGKPLDMSIIDMAKDLQINLFQTDVTMFEACGKLYEAGMHR</sequence>
<protein>
    <recommendedName>
        <fullName evidence="3">DRTGG domain-containing protein</fullName>
    </recommendedName>
</protein>
<name>A0A943EPR0_9FIRM</name>
<dbReference type="AlphaFoldDB" id="A0A943EPR0"/>
<dbReference type="SUPFAM" id="SSF75138">
    <property type="entry name" value="HprK N-terminal domain-like"/>
    <property type="match status" value="1"/>
</dbReference>
<dbReference type="InterPro" id="IPR028979">
    <property type="entry name" value="Ser_kin/Pase_Hpr-like_N_sf"/>
</dbReference>
<evidence type="ECO:0008006" key="3">
    <source>
        <dbReference type="Google" id="ProtNLM"/>
    </source>
</evidence>
<organism evidence="1 2">
    <name type="scientific">Thomasclavelia spiroformis</name>
    <dbReference type="NCBI Taxonomy" id="29348"/>
    <lineage>
        <taxon>Bacteria</taxon>
        <taxon>Bacillati</taxon>
        <taxon>Bacillota</taxon>
        <taxon>Erysipelotrichia</taxon>
        <taxon>Erysipelotrichales</taxon>
        <taxon>Coprobacillaceae</taxon>
        <taxon>Thomasclavelia</taxon>
    </lineage>
</organism>
<dbReference type="RefSeq" id="WP_297669845.1">
    <property type="nucleotide sequence ID" value="NZ_JAGZCC010000025.1"/>
</dbReference>
<gene>
    <name evidence="1" type="ORF">KHX14_05505</name>
</gene>
<evidence type="ECO:0000313" key="1">
    <source>
        <dbReference type="EMBL" id="MBS5588260.1"/>
    </source>
</evidence>
<dbReference type="EMBL" id="JAGZCC010000025">
    <property type="protein sequence ID" value="MBS5588260.1"/>
    <property type="molecule type" value="Genomic_DNA"/>
</dbReference>
<comment type="caution">
    <text evidence="1">The sequence shown here is derived from an EMBL/GenBank/DDBJ whole genome shotgun (WGS) entry which is preliminary data.</text>
</comment>
<dbReference type="Proteomes" id="UP000751224">
    <property type="component" value="Unassembled WGS sequence"/>
</dbReference>
<reference evidence="1" key="1">
    <citation type="submission" date="2021-02" db="EMBL/GenBank/DDBJ databases">
        <title>Infant gut strain persistence is associated with maternal origin, phylogeny, and functional potential including surface adhesion and iron acquisition.</title>
        <authorList>
            <person name="Lou Y.C."/>
        </authorList>
    </citation>
    <scope>NUCLEOTIDE SEQUENCE</scope>
    <source>
        <strain evidence="1">L3_108_000G1_dasL3_108_000G1_metabat.metabat.11</strain>
    </source>
</reference>
<evidence type="ECO:0000313" key="2">
    <source>
        <dbReference type="Proteomes" id="UP000751224"/>
    </source>
</evidence>